<feature type="region of interest" description="Disordered" evidence="1">
    <location>
        <begin position="1"/>
        <end position="22"/>
    </location>
</feature>
<dbReference type="PANTHER" id="PTHR28682:SF6">
    <property type="entry name" value="MUCIN-5AC"/>
    <property type="match status" value="1"/>
</dbReference>
<dbReference type="RefSeq" id="XP_023667478.1">
    <property type="nucleotide sequence ID" value="XM_023811710.2"/>
</dbReference>
<dbReference type="Pfam" id="PF15265">
    <property type="entry name" value="FAM196"/>
    <property type="match status" value="1"/>
</dbReference>
<dbReference type="Ensembl" id="ENSPKIT00000019588.1">
    <property type="protein sequence ID" value="ENSPKIP00000038595.1"/>
    <property type="gene ID" value="ENSPKIG00000016309.1"/>
</dbReference>
<dbReference type="InterPro" id="IPR029337">
    <property type="entry name" value="INSYN2"/>
</dbReference>
<evidence type="ECO:0000313" key="2">
    <source>
        <dbReference type="Ensembl" id="ENSPKIP00000038595.1"/>
    </source>
</evidence>
<accession>A0A3B3T7G2</accession>
<feature type="region of interest" description="Disordered" evidence="1">
    <location>
        <begin position="417"/>
        <end position="523"/>
    </location>
</feature>
<dbReference type="Proteomes" id="UP000261540">
    <property type="component" value="Unplaced"/>
</dbReference>
<dbReference type="AlphaFoldDB" id="A0A3B3T7G2"/>
<dbReference type="KEGG" id="pki:111843810"/>
<organism evidence="2 3">
    <name type="scientific">Paramormyrops kingsleyae</name>
    <dbReference type="NCBI Taxonomy" id="1676925"/>
    <lineage>
        <taxon>Eukaryota</taxon>
        <taxon>Metazoa</taxon>
        <taxon>Chordata</taxon>
        <taxon>Craniata</taxon>
        <taxon>Vertebrata</taxon>
        <taxon>Euteleostomi</taxon>
        <taxon>Actinopterygii</taxon>
        <taxon>Neopterygii</taxon>
        <taxon>Teleostei</taxon>
        <taxon>Osteoglossocephala</taxon>
        <taxon>Osteoglossomorpha</taxon>
        <taxon>Osteoglossiformes</taxon>
        <taxon>Mormyridae</taxon>
        <taxon>Paramormyrops</taxon>
    </lineage>
</organism>
<dbReference type="OrthoDB" id="8679980at2759"/>
<evidence type="ECO:0000256" key="1">
    <source>
        <dbReference type="SAM" id="MobiDB-lite"/>
    </source>
</evidence>
<dbReference type="STRING" id="1676925.ENSPKIP00000038595"/>
<evidence type="ECO:0000313" key="3">
    <source>
        <dbReference type="Proteomes" id="UP000261540"/>
    </source>
</evidence>
<sequence>MVSKEPSHLPNTNSSSSNNNLEKVVTVRSVLLNRDSPDIETRLKRRRNRTQQVRFKDLEDGGPECSGRCRSLAERGSPHPNRRCPVVVSLSPSKELCERDVRRELTANGGSVVGVVRGDMAKTIGAVAASLAKAPPHPLTPGPTRRVWAPSCPGSLTLPSSPRACMSTAIQTSPSLQKPLPFSMLQTRSHSLGDFVDGEVQEDWVGKKTLSQNHVLTSGAAQDDLFSYFPEHLEDDGLLAEAHGTCPLNSSPGQMVEWHSSCSPTSTMRASNGPDLLASSPLKSHVLSDPNKLQPTCSTAPEFGQASALISETRKSSSDQSGLLDIAVPHAGVNGTPTSPATSTMTYISETGLTSTPLPQSEPSSSSNAEMLVSISSPYKTSQTCTSVHHTVPPNTLPTRISPLYLPTVPMAVPFSFPARPTFTTQDTGRGEEQVRGKRRELPLPPPPPPYTPRRDGHGPQGLNNRPTTTNCGSDHEKKPKAPAYFPEGAHMHPKEARYPLGLDPKASPAGSAQSTPYHSQPKFGDVCTSCAKTYIRSPSTTNDLRWQLMGQLAPSGPWMPTLNRITDTSLTPDQAETLKHVQELLGGLMSGTCSKLQLSEAREKLLGPQGALHNVRGLQTQLQSLEGILEMSQNTIKVLLDVIQDLERKEAERDGRHSYRTGQDIENCGTCRDCACIIYSVEHDFRLQEGQFTRAWRITDPPISSPTAPSLGSASHAEDTSSFIQTPNATRPSHAAKKGRRRCFWFL</sequence>
<feature type="compositionally biased region" description="Polar residues" evidence="1">
    <location>
        <begin position="721"/>
        <end position="732"/>
    </location>
</feature>
<dbReference type="GeneID" id="111843810"/>
<feature type="region of interest" description="Disordered" evidence="1">
    <location>
        <begin position="702"/>
        <end position="736"/>
    </location>
</feature>
<name>A0A3B3T7G2_9TELE</name>
<dbReference type="GeneTree" id="ENSGT01120000272055"/>
<keyword evidence="3" id="KW-1185">Reference proteome</keyword>
<reference evidence="2" key="2">
    <citation type="submission" date="2025-09" db="UniProtKB">
        <authorList>
            <consortium name="Ensembl"/>
        </authorList>
    </citation>
    <scope>IDENTIFICATION</scope>
</reference>
<feature type="compositionally biased region" description="Pro residues" evidence="1">
    <location>
        <begin position="443"/>
        <end position="452"/>
    </location>
</feature>
<protein>
    <submittedName>
        <fullName evidence="2">Uncharacterized LOC111843810</fullName>
    </submittedName>
</protein>
<proteinExistence type="predicted"/>
<reference evidence="2" key="1">
    <citation type="submission" date="2025-08" db="UniProtKB">
        <authorList>
            <consortium name="Ensembl"/>
        </authorList>
    </citation>
    <scope>IDENTIFICATION</scope>
</reference>
<feature type="compositionally biased region" description="Polar residues" evidence="1">
    <location>
        <begin position="462"/>
        <end position="473"/>
    </location>
</feature>
<feature type="compositionally biased region" description="Basic and acidic residues" evidence="1">
    <location>
        <begin position="429"/>
        <end position="442"/>
    </location>
</feature>
<dbReference type="PANTHER" id="PTHR28682">
    <property type="entry name" value="INHIBITORY SYNAPTIC FACTOR 2A-RELATED"/>
    <property type="match status" value="1"/>
</dbReference>